<dbReference type="SUPFAM" id="SSF55120">
    <property type="entry name" value="Pseudouridine synthase"/>
    <property type="match status" value="1"/>
</dbReference>
<evidence type="ECO:0000259" key="6">
    <source>
        <dbReference type="Pfam" id="PF01509"/>
    </source>
</evidence>
<dbReference type="Gene3D" id="3.30.2350.10">
    <property type="entry name" value="Pseudouridine synthase"/>
    <property type="match status" value="1"/>
</dbReference>
<name>A0A1M4S6S2_9FIRM</name>
<dbReference type="GO" id="GO:0031119">
    <property type="term" value="P:tRNA pseudouridine synthesis"/>
    <property type="evidence" value="ECO:0007669"/>
    <property type="project" value="UniProtKB-UniRule"/>
</dbReference>
<dbReference type="Proteomes" id="UP000184251">
    <property type="component" value="Unassembled WGS sequence"/>
</dbReference>
<dbReference type="InterPro" id="IPR002501">
    <property type="entry name" value="PsdUridine_synth_N"/>
</dbReference>
<evidence type="ECO:0000259" key="7">
    <source>
        <dbReference type="Pfam" id="PF16198"/>
    </source>
</evidence>
<dbReference type="InterPro" id="IPR032819">
    <property type="entry name" value="TruB_C"/>
</dbReference>
<dbReference type="GO" id="GO:0160148">
    <property type="term" value="F:tRNA pseudouridine(55) synthase activity"/>
    <property type="evidence" value="ECO:0007669"/>
    <property type="project" value="UniProtKB-EC"/>
</dbReference>
<evidence type="ECO:0000256" key="1">
    <source>
        <dbReference type="ARBA" id="ARBA00000385"/>
    </source>
</evidence>
<evidence type="ECO:0000313" key="9">
    <source>
        <dbReference type="Proteomes" id="UP000184251"/>
    </source>
</evidence>
<dbReference type="InterPro" id="IPR014780">
    <property type="entry name" value="tRNA_psdUridine_synth_TruB"/>
</dbReference>
<dbReference type="InterPro" id="IPR020103">
    <property type="entry name" value="PsdUridine_synth_cat_dom_sf"/>
</dbReference>
<evidence type="ECO:0000313" key="8">
    <source>
        <dbReference type="EMBL" id="SHE27875.1"/>
    </source>
</evidence>
<dbReference type="RefSeq" id="WP_073269118.1">
    <property type="nucleotide sequence ID" value="NZ_FQTU01000001.1"/>
</dbReference>
<comment type="similarity">
    <text evidence="2 5">Belongs to the pseudouridine synthase TruB family. Type 1 subfamily.</text>
</comment>
<gene>
    <name evidence="5" type="primary">truB</name>
    <name evidence="8" type="ORF">SAMN02746064_00115</name>
</gene>
<reference evidence="8 9" key="1">
    <citation type="submission" date="2016-11" db="EMBL/GenBank/DDBJ databases">
        <authorList>
            <person name="Jaros S."/>
            <person name="Januszkiewicz K."/>
            <person name="Wedrychowicz H."/>
        </authorList>
    </citation>
    <scope>NUCLEOTIDE SEQUENCE [LARGE SCALE GENOMIC DNA]</scope>
    <source>
        <strain evidence="8 9">DSM 14828</strain>
    </source>
</reference>
<dbReference type="PANTHER" id="PTHR13767:SF2">
    <property type="entry name" value="PSEUDOURIDYLATE SYNTHASE TRUB1"/>
    <property type="match status" value="1"/>
</dbReference>
<accession>A0A1M4S6S2</accession>
<dbReference type="GO" id="GO:1990481">
    <property type="term" value="P:mRNA pseudouridine synthesis"/>
    <property type="evidence" value="ECO:0007669"/>
    <property type="project" value="TreeGrafter"/>
</dbReference>
<dbReference type="AlphaFoldDB" id="A0A1M4S6S2"/>
<dbReference type="HAMAP" id="MF_01080">
    <property type="entry name" value="TruB_bact"/>
    <property type="match status" value="1"/>
</dbReference>
<dbReference type="EMBL" id="FQTU01000001">
    <property type="protein sequence ID" value="SHE27875.1"/>
    <property type="molecule type" value="Genomic_DNA"/>
</dbReference>
<keyword evidence="4 5" id="KW-0413">Isomerase</keyword>
<dbReference type="PANTHER" id="PTHR13767">
    <property type="entry name" value="TRNA-PSEUDOURIDINE SYNTHASE"/>
    <property type="match status" value="1"/>
</dbReference>
<dbReference type="NCBIfam" id="TIGR00431">
    <property type="entry name" value="TruB"/>
    <property type="match status" value="1"/>
</dbReference>
<dbReference type="GO" id="GO:0003723">
    <property type="term" value="F:RNA binding"/>
    <property type="evidence" value="ECO:0007669"/>
    <property type="project" value="InterPro"/>
</dbReference>
<dbReference type="FunFam" id="3.30.2350.10:FF:000011">
    <property type="entry name" value="tRNA pseudouridine synthase B"/>
    <property type="match status" value="1"/>
</dbReference>
<dbReference type="EC" id="5.4.99.25" evidence="5"/>
<evidence type="ECO:0000256" key="5">
    <source>
        <dbReference type="HAMAP-Rule" id="MF_01080"/>
    </source>
</evidence>
<feature type="domain" description="Pseudouridine synthase II N-terminal" evidence="6">
    <location>
        <begin position="23"/>
        <end position="170"/>
    </location>
</feature>
<proteinExistence type="inferred from homology"/>
<feature type="domain" description="tRNA pseudouridylate synthase B C-terminal" evidence="7">
    <location>
        <begin position="171"/>
        <end position="212"/>
    </location>
</feature>
<comment type="catalytic activity">
    <reaction evidence="1 5">
        <text>uridine(55) in tRNA = pseudouridine(55) in tRNA</text>
        <dbReference type="Rhea" id="RHEA:42532"/>
        <dbReference type="Rhea" id="RHEA-COMP:10101"/>
        <dbReference type="Rhea" id="RHEA-COMP:10102"/>
        <dbReference type="ChEBI" id="CHEBI:65314"/>
        <dbReference type="ChEBI" id="CHEBI:65315"/>
        <dbReference type="EC" id="5.4.99.25"/>
    </reaction>
</comment>
<evidence type="ECO:0000256" key="3">
    <source>
        <dbReference type="ARBA" id="ARBA00022694"/>
    </source>
</evidence>
<dbReference type="CDD" id="cd02573">
    <property type="entry name" value="PseudoU_synth_EcTruB"/>
    <property type="match status" value="1"/>
</dbReference>
<dbReference type="STRING" id="1120975.SAMN02746064_00115"/>
<comment type="function">
    <text evidence="5">Responsible for synthesis of pseudouridine from uracil-55 in the psi GC loop of transfer RNAs.</text>
</comment>
<dbReference type="Pfam" id="PF01509">
    <property type="entry name" value="TruB_N"/>
    <property type="match status" value="1"/>
</dbReference>
<evidence type="ECO:0000256" key="2">
    <source>
        <dbReference type="ARBA" id="ARBA00005642"/>
    </source>
</evidence>
<dbReference type="Pfam" id="PF16198">
    <property type="entry name" value="TruB_C_2"/>
    <property type="match status" value="1"/>
</dbReference>
<organism evidence="8 9">
    <name type="scientific">Alkalibacter saccharofermentans DSM 14828</name>
    <dbReference type="NCBI Taxonomy" id="1120975"/>
    <lineage>
        <taxon>Bacteria</taxon>
        <taxon>Bacillati</taxon>
        <taxon>Bacillota</taxon>
        <taxon>Clostridia</taxon>
        <taxon>Eubacteriales</taxon>
        <taxon>Eubacteriaceae</taxon>
        <taxon>Alkalibacter</taxon>
    </lineage>
</organism>
<evidence type="ECO:0000256" key="4">
    <source>
        <dbReference type="ARBA" id="ARBA00023235"/>
    </source>
</evidence>
<keyword evidence="9" id="KW-1185">Reference proteome</keyword>
<keyword evidence="3 5" id="KW-0819">tRNA processing</keyword>
<protein>
    <recommendedName>
        <fullName evidence="5">tRNA pseudouridine synthase B</fullName>
        <ecNumber evidence="5">5.4.99.25</ecNumber>
    </recommendedName>
    <alternativeName>
        <fullName evidence="5">tRNA pseudouridine(55) synthase</fullName>
        <shortName evidence="5">Psi55 synthase</shortName>
    </alternativeName>
    <alternativeName>
        <fullName evidence="5">tRNA pseudouridylate synthase</fullName>
    </alternativeName>
    <alternativeName>
        <fullName evidence="5">tRNA-uridine isomerase</fullName>
    </alternativeName>
</protein>
<sequence length="301" mass="33867">MDGILNIYKPKGKTSHDMVNILRRALNTKKIGHTGTLDPLAEGVLPLCVGKATRVSQYMLDKEKEYVGELKLGISTDTYDSEGKEVKSRLVSVTENQILDAVDSFKGELLQKPPIYSALKVRGKKLYEYAREGVEVEIEPRRVVIHDIEIVSIQIPYVKIRVGCSKGTYIRSLFNDIGEKLGCGAHMTSLIRTKSGYFSVDDAITLDKLEKMDVEAIAGKLYPTDFPLKDFPKILIDPDSKKYLVNGNVLYGRNLMEPIDTLAEGQKVLLYCLDRFYGIGEIIVEDKINKIKPKCIFNEEK</sequence>
<dbReference type="OrthoDB" id="9802309at2"/>
<feature type="active site" description="Nucleophile" evidence="5">
    <location>
        <position position="38"/>
    </location>
</feature>